<accession>A0AAD4M939</accession>
<dbReference type="Proteomes" id="UP001203297">
    <property type="component" value="Unassembled WGS sequence"/>
</dbReference>
<comment type="caution">
    <text evidence="2">The sequence shown here is derived from an EMBL/GenBank/DDBJ whole genome shotgun (WGS) entry which is preliminary data.</text>
</comment>
<evidence type="ECO:0000313" key="3">
    <source>
        <dbReference type="Proteomes" id="UP001203297"/>
    </source>
</evidence>
<keyword evidence="3" id="KW-1185">Reference proteome</keyword>
<name>A0AAD4M939_9AGAM</name>
<evidence type="ECO:0000256" key="1">
    <source>
        <dbReference type="SAM" id="SignalP"/>
    </source>
</evidence>
<reference evidence="2" key="1">
    <citation type="journal article" date="2022" name="New Phytol.">
        <title>Evolutionary transition to the ectomycorrhizal habit in the genomes of a hyperdiverse lineage of mushroom-forming fungi.</title>
        <authorList>
            <person name="Looney B."/>
            <person name="Miyauchi S."/>
            <person name="Morin E."/>
            <person name="Drula E."/>
            <person name="Courty P.E."/>
            <person name="Kohler A."/>
            <person name="Kuo A."/>
            <person name="LaButti K."/>
            <person name="Pangilinan J."/>
            <person name="Lipzen A."/>
            <person name="Riley R."/>
            <person name="Andreopoulos W."/>
            <person name="He G."/>
            <person name="Johnson J."/>
            <person name="Nolan M."/>
            <person name="Tritt A."/>
            <person name="Barry K.W."/>
            <person name="Grigoriev I.V."/>
            <person name="Nagy L.G."/>
            <person name="Hibbett D."/>
            <person name="Henrissat B."/>
            <person name="Matheny P.B."/>
            <person name="Labbe J."/>
            <person name="Martin F.M."/>
        </authorList>
    </citation>
    <scope>NUCLEOTIDE SEQUENCE</scope>
    <source>
        <strain evidence="2">BPL690</strain>
    </source>
</reference>
<dbReference type="EMBL" id="WTXG01000007">
    <property type="protein sequence ID" value="KAI0304319.1"/>
    <property type="molecule type" value="Genomic_DNA"/>
</dbReference>
<sequence>MCGMVRMRLIRSCCPLPVACCLLPVQVHEPTPFISLSLSFPSPNSSNPPLFVRLYLEMHIALPLVALSSIRIPAAPSDVWEDVDISEGWVDPRINGGRFLDFTAPFLGEPLNVIISGLSDPLILTEQGFREYTKSIGYSNECLGLHLGNIHEADLGDGSGRTAEMYLARQEYFPVWGTCWESFAGGHHFRAWRQNGTHAESGAWFIGASKEEHSQKRHKIVKDGYNLGRDWFVERALAGSHWTGHGIWWRAEVEWRTGLLEPGSKGVNHDIAQDGRVAILTVFRV</sequence>
<protein>
    <submittedName>
        <fullName evidence="2">Uncharacterized protein</fullName>
    </submittedName>
</protein>
<dbReference type="AlphaFoldDB" id="A0AAD4M939"/>
<organism evidence="2 3">
    <name type="scientific">Multifurca ochricompacta</name>
    <dbReference type="NCBI Taxonomy" id="376703"/>
    <lineage>
        <taxon>Eukaryota</taxon>
        <taxon>Fungi</taxon>
        <taxon>Dikarya</taxon>
        <taxon>Basidiomycota</taxon>
        <taxon>Agaricomycotina</taxon>
        <taxon>Agaricomycetes</taxon>
        <taxon>Russulales</taxon>
        <taxon>Russulaceae</taxon>
        <taxon>Multifurca</taxon>
    </lineage>
</organism>
<feature type="signal peptide" evidence="1">
    <location>
        <begin position="1"/>
        <end position="21"/>
    </location>
</feature>
<keyword evidence="1" id="KW-0732">Signal</keyword>
<gene>
    <name evidence="2" type="ORF">B0F90DRAFT_1236455</name>
</gene>
<proteinExistence type="predicted"/>
<feature type="chain" id="PRO_5041936193" evidence="1">
    <location>
        <begin position="22"/>
        <end position="285"/>
    </location>
</feature>
<evidence type="ECO:0000313" key="2">
    <source>
        <dbReference type="EMBL" id="KAI0304319.1"/>
    </source>
</evidence>